<dbReference type="SUPFAM" id="SSF53850">
    <property type="entry name" value="Periplasmic binding protein-like II"/>
    <property type="match status" value="1"/>
</dbReference>
<proteinExistence type="predicted"/>
<sequence length="176" mass="20203">MKWHAAPYPAKRLFNNLRKGVSNFSILVRAASLQDCCIFSKEPVTSTELRVYRLSSAPPIQNKQDLIEKRVITILGYSYGELGRFIRNKDNHIEIFNAPNHQSAFAMLEHKRAEYVLDYTGPSIEVLTEKPITGIQDHVLSQLNVYLILNKNYPNAQEVMDKLETLSRDITLKINQ</sequence>
<evidence type="ECO:0008006" key="3">
    <source>
        <dbReference type="Google" id="ProtNLM"/>
    </source>
</evidence>
<evidence type="ECO:0000313" key="1">
    <source>
        <dbReference type="EMBL" id="TVT58504.1"/>
    </source>
</evidence>
<evidence type="ECO:0000313" key="2">
    <source>
        <dbReference type="Proteomes" id="UP000317355"/>
    </source>
</evidence>
<organism evidence="1 2">
    <name type="scientific">Sedimenticola thiotaurini</name>
    <dbReference type="NCBI Taxonomy" id="1543721"/>
    <lineage>
        <taxon>Bacteria</taxon>
        <taxon>Pseudomonadati</taxon>
        <taxon>Pseudomonadota</taxon>
        <taxon>Gammaproteobacteria</taxon>
        <taxon>Chromatiales</taxon>
        <taxon>Sedimenticolaceae</taxon>
        <taxon>Sedimenticola</taxon>
    </lineage>
</organism>
<protein>
    <recommendedName>
        <fullName evidence="3">Solute-binding protein family 3/N-terminal domain-containing protein</fullName>
    </recommendedName>
</protein>
<dbReference type="EMBL" id="VMRY01000009">
    <property type="protein sequence ID" value="TVT58504.1"/>
    <property type="molecule type" value="Genomic_DNA"/>
</dbReference>
<dbReference type="Gene3D" id="3.40.190.10">
    <property type="entry name" value="Periplasmic binding protein-like II"/>
    <property type="match status" value="2"/>
</dbReference>
<reference evidence="1 2" key="1">
    <citation type="submission" date="2019-07" db="EMBL/GenBank/DDBJ databases">
        <title>The pathways for chlorine oxyanion respiration interact through the shared metabolite chlorate.</title>
        <authorList>
            <person name="Barnum T.P."/>
            <person name="Cheng Y."/>
            <person name="Hill K.A."/>
            <person name="Lucas L.N."/>
            <person name="Carlson H.K."/>
            <person name="Coates J.D."/>
        </authorList>
    </citation>
    <scope>NUCLEOTIDE SEQUENCE [LARGE SCALE GENOMIC DNA]</scope>
    <source>
        <strain evidence="1">BK-3</strain>
    </source>
</reference>
<dbReference type="AlphaFoldDB" id="A0A558DBV8"/>
<comment type="caution">
    <text evidence="1">The sequence shown here is derived from an EMBL/GenBank/DDBJ whole genome shotgun (WGS) entry which is preliminary data.</text>
</comment>
<accession>A0A558DBV8</accession>
<gene>
    <name evidence="1" type="ORF">FHK82_03800</name>
</gene>
<dbReference type="Proteomes" id="UP000317355">
    <property type="component" value="Unassembled WGS sequence"/>
</dbReference>
<name>A0A558DBV8_9GAMM</name>